<proteinExistence type="inferred from homology"/>
<dbReference type="EC" id="3.1.3.45" evidence="7"/>
<evidence type="ECO:0000256" key="4">
    <source>
        <dbReference type="ARBA" id="ARBA00022723"/>
    </source>
</evidence>
<dbReference type="InterPro" id="IPR036412">
    <property type="entry name" value="HAD-like_sf"/>
</dbReference>
<dbReference type="EMBL" id="PVNL01000135">
    <property type="protein sequence ID" value="PRP96122.1"/>
    <property type="molecule type" value="Genomic_DNA"/>
</dbReference>
<accession>A0A2S9XTD7</accession>
<dbReference type="AlphaFoldDB" id="A0A2S9XTD7"/>
<sequence length="171" mass="17960">MPTTDPELAAQLCEIELLICDVDGTLTDGTTTWLGPDHGWSQTYRHRDGDAIRALMAAGVGFVPLSRNGSACARARMQALGLDTNWLGVDDKLAALRELLVAYGVSARKVLIMGDGTHDAELMPHVAVGVAVADAHSAAIRAARHVTKAGGGQGAVEELIIQILAARAERA</sequence>
<dbReference type="InterPro" id="IPR010023">
    <property type="entry name" value="KdsC_fam"/>
</dbReference>
<dbReference type="RefSeq" id="WP_106093740.1">
    <property type="nucleotide sequence ID" value="NZ_PVNL01000135.1"/>
</dbReference>
<keyword evidence="4" id="KW-0479">Metal-binding</keyword>
<dbReference type="GO" id="GO:0019143">
    <property type="term" value="F:3-deoxy-manno-octulosonate-8-phosphatase activity"/>
    <property type="evidence" value="ECO:0007669"/>
    <property type="project" value="UniProtKB-EC"/>
</dbReference>
<gene>
    <name evidence="7" type="primary">kdsC_2</name>
    <name evidence="7" type="ORF">ENSA7_69360</name>
</gene>
<dbReference type="Gene3D" id="3.40.50.1000">
    <property type="entry name" value="HAD superfamily/HAD-like"/>
    <property type="match status" value="1"/>
</dbReference>
<dbReference type="Proteomes" id="UP000238823">
    <property type="component" value="Unassembled WGS sequence"/>
</dbReference>
<dbReference type="GO" id="GO:0008781">
    <property type="term" value="F:N-acylneuraminate cytidylyltransferase activity"/>
    <property type="evidence" value="ECO:0007669"/>
    <property type="project" value="TreeGrafter"/>
</dbReference>
<dbReference type="SUPFAM" id="SSF56784">
    <property type="entry name" value="HAD-like"/>
    <property type="match status" value="1"/>
</dbReference>
<keyword evidence="6" id="KW-0460">Magnesium</keyword>
<evidence type="ECO:0000256" key="3">
    <source>
        <dbReference type="ARBA" id="ARBA00011881"/>
    </source>
</evidence>
<dbReference type="SFLD" id="SFLDG01138">
    <property type="entry name" value="C1.6.2:_Deoxy-d-mannose-octulo"/>
    <property type="match status" value="1"/>
</dbReference>
<comment type="cofactor">
    <cofactor evidence="1">
        <name>Mg(2+)</name>
        <dbReference type="ChEBI" id="CHEBI:18420"/>
    </cofactor>
</comment>
<evidence type="ECO:0000256" key="1">
    <source>
        <dbReference type="ARBA" id="ARBA00001946"/>
    </source>
</evidence>
<organism evidence="7 8">
    <name type="scientific">Enhygromyxa salina</name>
    <dbReference type="NCBI Taxonomy" id="215803"/>
    <lineage>
        <taxon>Bacteria</taxon>
        <taxon>Pseudomonadati</taxon>
        <taxon>Myxococcota</taxon>
        <taxon>Polyangia</taxon>
        <taxon>Nannocystales</taxon>
        <taxon>Nannocystaceae</taxon>
        <taxon>Enhygromyxa</taxon>
    </lineage>
</organism>
<keyword evidence="5 7" id="KW-0378">Hydrolase</keyword>
<dbReference type="InterPro" id="IPR050793">
    <property type="entry name" value="CMP-NeuNAc_synthase"/>
</dbReference>
<comment type="similarity">
    <text evidence="2">Belongs to the KdsC family.</text>
</comment>
<reference evidence="7 8" key="1">
    <citation type="submission" date="2018-03" db="EMBL/GenBank/DDBJ databases">
        <title>Draft Genome Sequences of the Obligatory Marine Myxobacteria Enhygromyxa salina SWB007.</title>
        <authorList>
            <person name="Poehlein A."/>
            <person name="Moghaddam J.A."/>
            <person name="Harms H."/>
            <person name="Alanjari M."/>
            <person name="Koenig G.M."/>
            <person name="Daniel R."/>
            <person name="Schaeberle T.F."/>
        </authorList>
    </citation>
    <scope>NUCLEOTIDE SEQUENCE [LARGE SCALE GENOMIC DNA]</scope>
    <source>
        <strain evidence="7 8">SWB007</strain>
    </source>
</reference>
<evidence type="ECO:0000256" key="5">
    <source>
        <dbReference type="ARBA" id="ARBA00022801"/>
    </source>
</evidence>
<dbReference type="PANTHER" id="PTHR21485:SF3">
    <property type="entry name" value="N-ACYLNEURAMINATE CYTIDYLYLTRANSFERASE"/>
    <property type="match status" value="1"/>
</dbReference>
<protein>
    <submittedName>
        <fullName evidence="7">3-deoxy-D-manno-octulosonate 8-phosphate phosphatase KdsC</fullName>
        <ecNumber evidence="7">3.1.3.45</ecNumber>
    </submittedName>
</protein>
<evidence type="ECO:0000313" key="8">
    <source>
        <dbReference type="Proteomes" id="UP000238823"/>
    </source>
</evidence>
<evidence type="ECO:0000256" key="6">
    <source>
        <dbReference type="ARBA" id="ARBA00022842"/>
    </source>
</evidence>
<dbReference type="InterPro" id="IPR023214">
    <property type="entry name" value="HAD_sf"/>
</dbReference>
<dbReference type="GO" id="GO:0046872">
    <property type="term" value="F:metal ion binding"/>
    <property type="evidence" value="ECO:0007669"/>
    <property type="project" value="UniProtKB-KW"/>
</dbReference>
<comment type="subunit">
    <text evidence="3">Homotetramer.</text>
</comment>
<dbReference type="Pfam" id="PF08282">
    <property type="entry name" value="Hydrolase_3"/>
    <property type="match status" value="1"/>
</dbReference>
<comment type="caution">
    <text evidence="7">The sequence shown here is derived from an EMBL/GenBank/DDBJ whole genome shotgun (WGS) entry which is preliminary data.</text>
</comment>
<name>A0A2S9XTD7_9BACT</name>
<dbReference type="SFLD" id="SFLDS00003">
    <property type="entry name" value="Haloacid_Dehalogenase"/>
    <property type="match status" value="1"/>
</dbReference>
<evidence type="ECO:0000256" key="2">
    <source>
        <dbReference type="ARBA" id="ARBA00005893"/>
    </source>
</evidence>
<dbReference type="PANTHER" id="PTHR21485">
    <property type="entry name" value="HAD SUPERFAMILY MEMBERS CMAS AND KDSC"/>
    <property type="match status" value="1"/>
</dbReference>
<evidence type="ECO:0000313" key="7">
    <source>
        <dbReference type="EMBL" id="PRP96122.1"/>
    </source>
</evidence>
<dbReference type="SFLD" id="SFLDG01136">
    <property type="entry name" value="C1.6:_Phosphoserine_Phosphatas"/>
    <property type="match status" value="1"/>
</dbReference>
<dbReference type="OrthoDB" id="9805604at2"/>